<evidence type="ECO:0000256" key="1">
    <source>
        <dbReference type="SAM" id="MobiDB-lite"/>
    </source>
</evidence>
<feature type="region of interest" description="Disordered" evidence="1">
    <location>
        <begin position="72"/>
        <end position="104"/>
    </location>
</feature>
<protein>
    <recommendedName>
        <fullName evidence="4">AMP-activated protein kinase glycogen-binding domain-containing protein</fullName>
    </recommendedName>
</protein>
<reference evidence="2 3" key="1">
    <citation type="journal article" date="2018" name="PLoS ONE">
        <title>The draft genome of Kipferlia bialata reveals reductive genome evolution in fornicate parasites.</title>
        <authorList>
            <person name="Tanifuji G."/>
            <person name="Takabayashi S."/>
            <person name="Kume K."/>
            <person name="Takagi M."/>
            <person name="Nakayama T."/>
            <person name="Kamikawa R."/>
            <person name="Inagaki Y."/>
            <person name="Hashimoto T."/>
        </authorList>
    </citation>
    <scope>NUCLEOTIDE SEQUENCE [LARGE SCALE GENOMIC DNA]</scope>
    <source>
        <strain evidence="2">NY0173</strain>
    </source>
</reference>
<dbReference type="Proteomes" id="UP000265618">
    <property type="component" value="Unassembled WGS sequence"/>
</dbReference>
<organism evidence="2 3">
    <name type="scientific">Kipferlia bialata</name>
    <dbReference type="NCBI Taxonomy" id="797122"/>
    <lineage>
        <taxon>Eukaryota</taxon>
        <taxon>Metamonada</taxon>
        <taxon>Carpediemonas-like organisms</taxon>
        <taxon>Kipferlia</taxon>
    </lineage>
</organism>
<feature type="non-terminal residue" evidence="2">
    <location>
        <position position="1"/>
    </location>
</feature>
<name>A0A9K3D3V5_9EUKA</name>
<dbReference type="Gene3D" id="2.60.40.10">
    <property type="entry name" value="Immunoglobulins"/>
    <property type="match status" value="1"/>
</dbReference>
<evidence type="ECO:0000313" key="2">
    <source>
        <dbReference type="EMBL" id="GIQ88668.1"/>
    </source>
</evidence>
<proteinExistence type="predicted"/>
<evidence type="ECO:0008006" key="4">
    <source>
        <dbReference type="Google" id="ProtNLM"/>
    </source>
</evidence>
<gene>
    <name evidence="2" type="ORF">KIPB_010972</name>
</gene>
<dbReference type="AlphaFoldDB" id="A0A9K3D3V5"/>
<keyword evidence="3" id="KW-1185">Reference proteome</keyword>
<comment type="caution">
    <text evidence="2">The sequence shown here is derived from an EMBL/GenBank/DDBJ whole genome shotgun (WGS) entry which is preliminary data.</text>
</comment>
<feature type="compositionally biased region" description="Basic and acidic residues" evidence="1">
    <location>
        <begin position="193"/>
        <end position="232"/>
    </location>
</feature>
<sequence>ITKRATLVKGPINAVVIYKVVPMKKFYAKFKGVMSAIVAAPGLVKEQIPVMLYDGPGNVNIAPLIAGWKAASGKTKPSRRERDKAPLRKPTFVPDYHHLGGTPSPKHMGEIRQYLSKGTISDSPTPGTTLIVTRSASALPESCGYPTRNNPAPYVHLVIPPAIKSDNGYEFGASLFKGYRVVFQGGVDTSVRRATEKHEQRAKKEEREREREREKEKKRELAEERESKEKLLATRPDPTTIHWTHGGEDVRLAGGFNQWSPEGLAMDRDEGGHSW</sequence>
<feature type="compositionally biased region" description="Basic and acidic residues" evidence="1">
    <location>
        <begin position="265"/>
        <end position="275"/>
    </location>
</feature>
<dbReference type="InterPro" id="IPR013783">
    <property type="entry name" value="Ig-like_fold"/>
</dbReference>
<feature type="region of interest" description="Disordered" evidence="1">
    <location>
        <begin position="193"/>
        <end position="275"/>
    </location>
</feature>
<dbReference type="EMBL" id="BDIP01004279">
    <property type="protein sequence ID" value="GIQ88668.1"/>
    <property type="molecule type" value="Genomic_DNA"/>
</dbReference>
<accession>A0A9K3D3V5</accession>
<evidence type="ECO:0000313" key="3">
    <source>
        <dbReference type="Proteomes" id="UP000265618"/>
    </source>
</evidence>